<feature type="transmembrane region" description="Helical" evidence="1">
    <location>
        <begin position="33"/>
        <end position="53"/>
    </location>
</feature>
<proteinExistence type="predicted"/>
<keyword evidence="1" id="KW-0472">Membrane</keyword>
<comment type="caution">
    <text evidence="2">The sequence shown here is derived from an EMBL/GenBank/DDBJ whole genome shotgun (WGS) entry which is preliminary data.</text>
</comment>
<gene>
    <name evidence="2" type="ORF">GCM10010492_29800</name>
</gene>
<dbReference type="InterPro" id="IPR010721">
    <property type="entry name" value="UstE-like"/>
</dbReference>
<keyword evidence="3" id="KW-1185">Reference proteome</keyword>
<evidence type="ECO:0000313" key="2">
    <source>
        <dbReference type="EMBL" id="GAA0229383.1"/>
    </source>
</evidence>
<keyword evidence="1" id="KW-1133">Transmembrane helix</keyword>
<protein>
    <submittedName>
        <fullName evidence="2">DUF1295 domain-containing protein</fullName>
    </submittedName>
</protein>
<dbReference type="RefSeq" id="WP_425542812.1">
    <property type="nucleotide sequence ID" value="NZ_BAAABU010000005.1"/>
</dbReference>
<evidence type="ECO:0000256" key="1">
    <source>
        <dbReference type="SAM" id="Phobius"/>
    </source>
</evidence>
<keyword evidence="1" id="KW-0812">Transmembrane</keyword>
<sequence length="256" mass="28851">MTFGWNVLWSAVAVVVLMSALFAVAVRRKRFDLVDSFWGPGFAVVAVLTLVLAGASARAVLVTALTVVWGVRLGWHIHARNRKKSEDQRYVDMYRRARGNPVAKMYRVYLLQAAIMVLVSLPVQFAAYRDDPLGVFDVVGVVVWAVGFAFEAVGDWQLERFKADPANRGRVMDQGLWRYTRHPNYFGDACVWWGLFLFACPDGVVLAVSPVVMTLLLVKGSGKPLLERDIVRRRPGYREYVERTSGFFPLPPRSAR</sequence>
<organism evidence="2 3">
    <name type="scientific">Saccharothrix mutabilis subsp. mutabilis</name>
    <dbReference type="NCBI Taxonomy" id="66855"/>
    <lineage>
        <taxon>Bacteria</taxon>
        <taxon>Bacillati</taxon>
        <taxon>Actinomycetota</taxon>
        <taxon>Actinomycetes</taxon>
        <taxon>Pseudonocardiales</taxon>
        <taxon>Pseudonocardiaceae</taxon>
        <taxon>Saccharothrix</taxon>
    </lineage>
</organism>
<feature type="transmembrane region" description="Helical" evidence="1">
    <location>
        <begin position="59"/>
        <end position="75"/>
    </location>
</feature>
<dbReference type="PROSITE" id="PS50244">
    <property type="entry name" value="S5A_REDUCTASE"/>
    <property type="match status" value="1"/>
</dbReference>
<dbReference type="PANTHER" id="PTHR32251">
    <property type="entry name" value="3-OXO-5-ALPHA-STEROID 4-DEHYDROGENASE"/>
    <property type="match status" value="1"/>
</dbReference>
<evidence type="ECO:0000313" key="3">
    <source>
        <dbReference type="Proteomes" id="UP001500416"/>
    </source>
</evidence>
<dbReference type="Proteomes" id="UP001500416">
    <property type="component" value="Unassembled WGS sequence"/>
</dbReference>
<accession>A0ABP3DCZ0</accession>
<dbReference type="PANTHER" id="PTHR32251:SF17">
    <property type="entry name" value="STEROID 5-ALPHA REDUCTASE C-TERMINAL DOMAIN-CONTAINING PROTEIN"/>
    <property type="match status" value="1"/>
</dbReference>
<dbReference type="Pfam" id="PF06966">
    <property type="entry name" value="DUF1295"/>
    <property type="match status" value="1"/>
</dbReference>
<feature type="transmembrane region" description="Helical" evidence="1">
    <location>
        <begin position="108"/>
        <end position="128"/>
    </location>
</feature>
<feature type="transmembrane region" description="Helical" evidence="1">
    <location>
        <begin position="191"/>
        <end position="218"/>
    </location>
</feature>
<feature type="transmembrane region" description="Helical" evidence="1">
    <location>
        <begin position="6"/>
        <end position="26"/>
    </location>
</feature>
<dbReference type="EMBL" id="BAAABU010000005">
    <property type="protein sequence ID" value="GAA0229383.1"/>
    <property type="molecule type" value="Genomic_DNA"/>
</dbReference>
<dbReference type="Gene3D" id="1.20.120.1630">
    <property type="match status" value="1"/>
</dbReference>
<reference evidence="3" key="1">
    <citation type="journal article" date="2019" name="Int. J. Syst. Evol. Microbiol.">
        <title>The Global Catalogue of Microorganisms (GCM) 10K type strain sequencing project: providing services to taxonomists for standard genome sequencing and annotation.</title>
        <authorList>
            <consortium name="The Broad Institute Genomics Platform"/>
            <consortium name="The Broad Institute Genome Sequencing Center for Infectious Disease"/>
            <person name="Wu L."/>
            <person name="Ma J."/>
        </authorList>
    </citation>
    <scope>NUCLEOTIDE SEQUENCE [LARGE SCALE GENOMIC DNA]</scope>
    <source>
        <strain evidence="3">JCM 3380</strain>
    </source>
</reference>
<name>A0ABP3DCZ0_9PSEU</name>